<name>A0AAW1D585_9HEMI</name>
<dbReference type="Proteomes" id="UP001461498">
    <property type="component" value="Unassembled WGS sequence"/>
</dbReference>
<sequence>MRLNYLESENGNSTCNSATINSKSSKLSKWHRVKGALGWEKDKDDMLKVPNSSSDSPFSLSPSGSCLSHSSIGTHYTLPVIPHLSSSSSDEELHVQGAIIS</sequence>
<protein>
    <submittedName>
        <fullName evidence="1">Uncharacterized protein</fullName>
    </submittedName>
</protein>
<evidence type="ECO:0000313" key="2">
    <source>
        <dbReference type="Proteomes" id="UP001461498"/>
    </source>
</evidence>
<keyword evidence="2" id="KW-1185">Reference proteome</keyword>
<accession>A0AAW1D585</accession>
<comment type="caution">
    <text evidence="1">The sequence shown here is derived from an EMBL/GenBank/DDBJ whole genome shotgun (WGS) entry which is preliminary data.</text>
</comment>
<evidence type="ECO:0000313" key="1">
    <source>
        <dbReference type="EMBL" id="KAK9505901.1"/>
    </source>
</evidence>
<reference evidence="1 2" key="1">
    <citation type="submission" date="2022-12" db="EMBL/GenBank/DDBJ databases">
        <title>Chromosome-level genome assembly of true bugs.</title>
        <authorList>
            <person name="Ma L."/>
            <person name="Li H."/>
        </authorList>
    </citation>
    <scope>NUCLEOTIDE SEQUENCE [LARGE SCALE GENOMIC DNA]</scope>
    <source>
        <strain evidence="1">Lab_2022b</strain>
    </source>
</reference>
<proteinExistence type="predicted"/>
<dbReference type="EMBL" id="JAPXFL010000006">
    <property type="protein sequence ID" value="KAK9505901.1"/>
    <property type="molecule type" value="Genomic_DNA"/>
</dbReference>
<gene>
    <name evidence="1" type="ORF">O3M35_009869</name>
</gene>
<organism evidence="1 2">
    <name type="scientific">Rhynocoris fuscipes</name>
    <dbReference type="NCBI Taxonomy" id="488301"/>
    <lineage>
        <taxon>Eukaryota</taxon>
        <taxon>Metazoa</taxon>
        <taxon>Ecdysozoa</taxon>
        <taxon>Arthropoda</taxon>
        <taxon>Hexapoda</taxon>
        <taxon>Insecta</taxon>
        <taxon>Pterygota</taxon>
        <taxon>Neoptera</taxon>
        <taxon>Paraneoptera</taxon>
        <taxon>Hemiptera</taxon>
        <taxon>Heteroptera</taxon>
        <taxon>Panheteroptera</taxon>
        <taxon>Cimicomorpha</taxon>
        <taxon>Reduviidae</taxon>
        <taxon>Harpactorinae</taxon>
        <taxon>Harpactorini</taxon>
        <taxon>Rhynocoris</taxon>
    </lineage>
</organism>
<dbReference type="AlphaFoldDB" id="A0AAW1D585"/>